<reference evidence="7" key="1">
    <citation type="submission" date="2021-01" db="EMBL/GenBank/DDBJ databases">
        <authorList>
            <person name="Corre E."/>
            <person name="Pelletier E."/>
            <person name="Niang G."/>
            <person name="Scheremetjew M."/>
            <person name="Finn R."/>
            <person name="Kale V."/>
            <person name="Holt S."/>
            <person name="Cochrane G."/>
            <person name="Meng A."/>
            <person name="Brown T."/>
            <person name="Cohen L."/>
        </authorList>
    </citation>
    <scope>NUCLEOTIDE SEQUENCE</scope>
    <source>
        <strain evidence="7">CCMP443</strain>
    </source>
</reference>
<dbReference type="GO" id="GO:0034599">
    <property type="term" value="P:cellular response to oxidative stress"/>
    <property type="evidence" value="ECO:0007669"/>
    <property type="project" value="TreeGrafter"/>
</dbReference>
<dbReference type="PANTHER" id="PTHR45694:SF18">
    <property type="entry name" value="GLUTAREDOXIN-1-RELATED"/>
    <property type="match status" value="1"/>
</dbReference>
<keyword evidence="1" id="KW-0813">Transport</keyword>
<keyword evidence="4" id="KW-0676">Redox-active center</keyword>
<keyword evidence="5" id="KW-0732">Signal</keyword>
<gene>
    <name evidence="7" type="ORF">HTEP1355_LOCUS19517</name>
</gene>
<dbReference type="CDD" id="cd03419">
    <property type="entry name" value="GRX_GRXh_1_2_like"/>
    <property type="match status" value="1"/>
</dbReference>
<evidence type="ECO:0000256" key="3">
    <source>
        <dbReference type="ARBA" id="ARBA00023157"/>
    </source>
</evidence>
<keyword evidence="3" id="KW-1015">Disulfide bond</keyword>
<dbReference type="Pfam" id="PF00462">
    <property type="entry name" value="Glutaredoxin"/>
    <property type="match status" value="1"/>
</dbReference>
<dbReference type="GO" id="GO:0005737">
    <property type="term" value="C:cytoplasm"/>
    <property type="evidence" value="ECO:0007669"/>
    <property type="project" value="TreeGrafter"/>
</dbReference>
<dbReference type="InterPro" id="IPR014025">
    <property type="entry name" value="Glutaredoxin_subgr"/>
</dbReference>
<feature type="signal peptide" evidence="5">
    <location>
        <begin position="1"/>
        <end position="27"/>
    </location>
</feature>
<dbReference type="GO" id="GO:0015038">
    <property type="term" value="F:glutathione disulfide oxidoreductase activity"/>
    <property type="evidence" value="ECO:0007669"/>
    <property type="project" value="TreeGrafter"/>
</dbReference>
<keyword evidence="2" id="KW-0249">Electron transport</keyword>
<protein>
    <recommendedName>
        <fullName evidence="6">Glutaredoxin domain-containing protein</fullName>
    </recommendedName>
</protein>
<dbReference type="InterPro" id="IPR011899">
    <property type="entry name" value="Glutaredoxin_euk/vir"/>
</dbReference>
<evidence type="ECO:0000256" key="4">
    <source>
        <dbReference type="ARBA" id="ARBA00023284"/>
    </source>
</evidence>
<dbReference type="EMBL" id="HBFN01033712">
    <property type="protein sequence ID" value="CAD8805838.1"/>
    <property type="molecule type" value="Transcribed_RNA"/>
</dbReference>
<accession>A0A7S0W4X3</accession>
<dbReference type="NCBIfam" id="TIGR02180">
    <property type="entry name" value="GRX_euk"/>
    <property type="match status" value="1"/>
</dbReference>
<feature type="chain" id="PRO_5031086191" description="Glutaredoxin domain-containing protein" evidence="5">
    <location>
        <begin position="28"/>
        <end position="134"/>
    </location>
</feature>
<feature type="domain" description="Glutaredoxin" evidence="6">
    <location>
        <begin position="43"/>
        <end position="105"/>
    </location>
</feature>
<dbReference type="FunFam" id="3.40.30.10:FF:000026">
    <property type="entry name" value="Glutaredoxin 2"/>
    <property type="match status" value="1"/>
</dbReference>
<dbReference type="PROSITE" id="PS00195">
    <property type="entry name" value="GLUTAREDOXIN_1"/>
    <property type="match status" value="1"/>
</dbReference>
<name>A0A7S0W4X3_9CRYP</name>
<dbReference type="InterPro" id="IPR002109">
    <property type="entry name" value="Glutaredoxin"/>
</dbReference>
<dbReference type="PANTHER" id="PTHR45694">
    <property type="entry name" value="GLUTAREDOXIN 2"/>
    <property type="match status" value="1"/>
</dbReference>
<sequence length="134" mass="14263">MGWSTSTAASAVLGLSIALAITGVVHGQSGEDYMREAIAKNKVQIFSKSYCPYCKSTKSLFDSIGVPYSVDELDQRDDGASIQESLAKLTGQRTVPNVFIGGQHVGGNSECQAAKSNGKLKELLSKAKVSYKEL</sequence>
<dbReference type="PROSITE" id="PS51354">
    <property type="entry name" value="GLUTAREDOXIN_2"/>
    <property type="match status" value="1"/>
</dbReference>
<evidence type="ECO:0000256" key="2">
    <source>
        <dbReference type="ARBA" id="ARBA00022982"/>
    </source>
</evidence>
<dbReference type="PRINTS" id="PR00160">
    <property type="entry name" value="GLUTAREDOXIN"/>
</dbReference>
<evidence type="ECO:0000313" key="7">
    <source>
        <dbReference type="EMBL" id="CAD8805838.1"/>
    </source>
</evidence>
<organism evidence="7">
    <name type="scientific">Hemiselmis tepida</name>
    <dbReference type="NCBI Taxonomy" id="464990"/>
    <lineage>
        <taxon>Eukaryota</taxon>
        <taxon>Cryptophyceae</taxon>
        <taxon>Cryptomonadales</taxon>
        <taxon>Hemiselmidaceae</taxon>
        <taxon>Hemiselmis</taxon>
    </lineage>
</organism>
<evidence type="ECO:0000256" key="1">
    <source>
        <dbReference type="ARBA" id="ARBA00022448"/>
    </source>
</evidence>
<dbReference type="AlphaFoldDB" id="A0A7S0W4X3"/>
<evidence type="ECO:0000256" key="5">
    <source>
        <dbReference type="SAM" id="SignalP"/>
    </source>
</evidence>
<dbReference type="InterPro" id="IPR036249">
    <property type="entry name" value="Thioredoxin-like_sf"/>
</dbReference>
<evidence type="ECO:0000259" key="6">
    <source>
        <dbReference type="Pfam" id="PF00462"/>
    </source>
</evidence>
<dbReference type="Gene3D" id="3.40.30.10">
    <property type="entry name" value="Glutaredoxin"/>
    <property type="match status" value="1"/>
</dbReference>
<dbReference type="SUPFAM" id="SSF52833">
    <property type="entry name" value="Thioredoxin-like"/>
    <property type="match status" value="1"/>
</dbReference>
<dbReference type="InterPro" id="IPR011767">
    <property type="entry name" value="GLR_AS"/>
</dbReference>
<proteinExistence type="predicted"/>